<dbReference type="Pfam" id="PF08933">
    <property type="entry name" value="PrnB"/>
    <property type="match status" value="1"/>
</dbReference>
<dbReference type="Gene3D" id="1.20.58.480">
    <property type="match status" value="1"/>
</dbReference>
<accession>A0A7W0HVV1</accession>
<feature type="region of interest" description="Disordered" evidence="1">
    <location>
        <begin position="1"/>
        <end position="53"/>
    </location>
</feature>
<dbReference type="InterPro" id="IPR037217">
    <property type="entry name" value="Trp/Indoleamine_2_3_dOase-like"/>
</dbReference>
<dbReference type="EMBL" id="JACDUR010000012">
    <property type="protein sequence ID" value="MBA2897578.1"/>
    <property type="molecule type" value="Genomic_DNA"/>
</dbReference>
<sequence length="415" mass="45182">MPWPPEVADAMVPPDGRTGSRAGGLVGDRVPATRLPLDGPSRPSSRSSPEELVHMHGRAELDVTSEERKAEVRRLDPLGLDDDLRLLSKMNEAGDISSLVRVFARSLPSAEAVAGFSPAECLAAMRDLGMYIGSLKRHGLSPFEIVPRAAGVCESLGRRTGMIPRDTVYHYTCWNPVGERERLYTGHAMERCLVDAVRTCIPDLARAVDLGHALRGDDPCGAAYAGRVLSLASYVSSADRAMGDVAAEVAPEFFALVLRPYFEDVHISGRRYMGPAAAHVPLFLIDTLLWSSDRCAPQYGQFCDEAAAHTLPHWRQWFSEWSRVPSVTSRVARALGGSCAPADMEHVYASAQGLRQALRSLTRFRGKHLVMARRAYHEEVRLYELGSGGGSVGLLAEILTLTRQNAAMVGALGPR</sequence>
<dbReference type="SUPFAM" id="SSF140959">
    <property type="entry name" value="Indolic compounds 2,3-dioxygenase-like"/>
    <property type="match status" value="1"/>
</dbReference>
<organism evidence="2 3">
    <name type="scientific">Nonomuraea soli</name>
    <dbReference type="NCBI Taxonomy" id="1032476"/>
    <lineage>
        <taxon>Bacteria</taxon>
        <taxon>Bacillati</taxon>
        <taxon>Actinomycetota</taxon>
        <taxon>Actinomycetes</taxon>
        <taxon>Streptosporangiales</taxon>
        <taxon>Streptosporangiaceae</taxon>
        <taxon>Nonomuraea</taxon>
    </lineage>
</organism>
<proteinExistence type="predicted"/>
<comment type="caution">
    <text evidence="2">The sequence shown here is derived from an EMBL/GenBank/DDBJ whole genome shotgun (WGS) entry which is preliminary data.</text>
</comment>
<dbReference type="GO" id="GO:0046872">
    <property type="term" value="F:metal ion binding"/>
    <property type="evidence" value="ECO:0007669"/>
    <property type="project" value="InterPro"/>
</dbReference>
<name>A0A7W0HVV1_9ACTN</name>
<dbReference type="InterPro" id="IPR015029">
    <property type="entry name" value="PrnB"/>
</dbReference>
<keyword evidence="3" id="KW-1185">Reference proteome</keyword>
<evidence type="ECO:0000256" key="1">
    <source>
        <dbReference type="SAM" id="MobiDB-lite"/>
    </source>
</evidence>
<dbReference type="GO" id="GO:0019441">
    <property type="term" value="P:L-tryptophan catabolic process to kynurenine"/>
    <property type="evidence" value="ECO:0007669"/>
    <property type="project" value="InterPro"/>
</dbReference>
<protein>
    <recommendedName>
        <fullName evidence="4">DUF1864 family protein</fullName>
    </recommendedName>
</protein>
<dbReference type="AlphaFoldDB" id="A0A7W0HVV1"/>
<dbReference type="GO" id="GO:0020037">
    <property type="term" value="F:heme binding"/>
    <property type="evidence" value="ECO:0007669"/>
    <property type="project" value="InterPro"/>
</dbReference>
<evidence type="ECO:0000313" key="2">
    <source>
        <dbReference type="EMBL" id="MBA2897578.1"/>
    </source>
</evidence>
<reference evidence="2 3" key="1">
    <citation type="submission" date="2020-07" db="EMBL/GenBank/DDBJ databases">
        <title>Genomic Encyclopedia of Type Strains, Phase IV (KMG-IV): sequencing the most valuable type-strain genomes for metagenomic binning, comparative biology and taxonomic classification.</title>
        <authorList>
            <person name="Goeker M."/>
        </authorList>
    </citation>
    <scope>NUCLEOTIDE SEQUENCE [LARGE SCALE GENOMIC DNA]</scope>
    <source>
        <strain evidence="2 3">DSM 45533</strain>
    </source>
</reference>
<gene>
    <name evidence="2" type="ORF">HNR30_008980</name>
</gene>
<dbReference type="Gene3D" id="1.20.58.1320">
    <property type="match status" value="1"/>
</dbReference>
<evidence type="ECO:0008006" key="4">
    <source>
        <dbReference type="Google" id="ProtNLM"/>
    </source>
</evidence>
<evidence type="ECO:0000313" key="3">
    <source>
        <dbReference type="Proteomes" id="UP000530928"/>
    </source>
</evidence>
<dbReference type="Proteomes" id="UP000530928">
    <property type="component" value="Unassembled WGS sequence"/>
</dbReference>
<dbReference type="RefSeq" id="WP_181616278.1">
    <property type="nucleotide sequence ID" value="NZ_BAABAM010000014.1"/>
</dbReference>